<protein>
    <recommendedName>
        <fullName evidence="1">Type I restriction enzyme R protein N-terminal domain-containing protein</fullName>
    </recommendedName>
</protein>
<accession>A0AAE3XPQ7</accession>
<dbReference type="EMBL" id="JAVDQD010000003">
    <property type="protein sequence ID" value="MDR6239775.1"/>
    <property type="molecule type" value="Genomic_DNA"/>
</dbReference>
<dbReference type="Gene3D" id="3.90.1570.30">
    <property type="match status" value="1"/>
</dbReference>
<dbReference type="InterPro" id="IPR029464">
    <property type="entry name" value="HSDR_N"/>
</dbReference>
<dbReference type="RefSeq" id="WP_309939539.1">
    <property type="nucleotide sequence ID" value="NZ_AP025305.1"/>
</dbReference>
<dbReference type="AlphaFoldDB" id="A0AAE3XPQ7"/>
<proteinExistence type="predicted"/>
<comment type="caution">
    <text evidence="2">The sequence shown here is derived from an EMBL/GenBank/DDBJ whole genome shotgun (WGS) entry which is preliminary data.</text>
</comment>
<dbReference type="Pfam" id="PF13588">
    <property type="entry name" value="HSDR_N_2"/>
    <property type="match status" value="1"/>
</dbReference>
<reference evidence="2" key="1">
    <citation type="submission" date="2023-07" db="EMBL/GenBank/DDBJ databases">
        <title>Genomic Encyclopedia of Type Strains, Phase IV (KMG-IV): sequencing the most valuable type-strain genomes for metagenomic binning, comparative biology and taxonomic classification.</title>
        <authorList>
            <person name="Goeker M."/>
        </authorList>
    </citation>
    <scope>NUCLEOTIDE SEQUENCE</scope>
    <source>
        <strain evidence="2">DSM 26174</strain>
    </source>
</reference>
<evidence type="ECO:0000313" key="3">
    <source>
        <dbReference type="Proteomes" id="UP001185092"/>
    </source>
</evidence>
<name>A0AAE3XPQ7_9BACT</name>
<organism evidence="2 3">
    <name type="scientific">Aureibacter tunicatorum</name>
    <dbReference type="NCBI Taxonomy" id="866807"/>
    <lineage>
        <taxon>Bacteria</taxon>
        <taxon>Pseudomonadati</taxon>
        <taxon>Bacteroidota</taxon>
        <taxon>Cytophagia</taxon>
        <taxon>Cytophagales</taxon>
        <taxon>Persicobacteraceae</taxon>
        <taxon>Aureibacter</taxon>
    </lineage>
</organism>
<sequence length="148" mass="17337">MERLNLPEASLKIVQGAKSLEIFDIVRKKYLVLTPEEWVRQNFMHFLINHLDYPKPLFALESGLKYNKLTKRSDILVMNNKGENLLLVECKASKVKLDQKVFHQIEAYNQIIKAQYIILTNGIQHICCHYNNNQYTQIHQFPAYSSSL</sequence>
<evidence type="ECO:0000313" key="2">
    <source>
        <dbReference type="EMBL" id="MDR6239775.1"/>
    </source>
</evidence>
<feature type="domain" description="Type I restriction enzyme R protein N-terminal" evidence="1">
    <location>
        <begin position="35"/>
        <end position="142"/>
    </location>
</feature>
<keyword evidence="3" id="KW-1185">Reference proteome</keyword>
<dbReference type="Proteomes" id="UP001185092">
    <property type="component" value="Unassembled WGS sequence"/>
</dbReference>
<gene>
    <name evidence="2" type="ORF">HNQ88_002823</name>
</gene>
<evidence type="ECO:0000259" key="1">
    <source>
        <dbReference type="Pfam" id="PF13588"/>
    </source>
</evidence>